<dbReference type="SMART" id="SM00181">
    <property type="entry name" value="EGF"/>
    <property type="match status" value="6"/>
</dbReference>
<keyword evidence="2 7" id="KW-0732">Signal</keyword>
<feature type="domain" description="EGF-like" evidence="8">
    <location>
        <begin position="364"/>
        <end position="379"/>
    </location>
</feature>
<feature type="chain" id="PRO_5044860130" description="EGF-like domain-containing protein" evidence="7">
    <location>
        <begin position="20"/>
        <end position="1915"/>
    </location>
</feature>
<evidence type="ECO:0000256" key="3">
    <source>
        <dbReference type="ARBA" id="ARBA00022737"/>
    </source>
</evidence>
<feature type="repeat" description="LDL-receptor class B" evidence="6">
    <location>
        <begin position="1156"/>
        <end position="1199"/>
    </location>
</feature>
<feature type="repeat" description="LDL-receptor class B" evidence="6">
    <location>
        <begin position="212"/>
        <end position="255"/>
    </location>
</feature>
<keyword evidence="3" id="KW-0677">Repeat</keyword>
<feature type="repeat" description="LDL-receptor class B" evidence="6">
    <location>
        <begin position="256"/>
        <end position="298"/>
    </location>
</feature>
<dbReference type="Proteomes" id="UP001634394">
    <property type="component" value="Unassembled WGS sequence"/>
</dbReference>
<evidence type="ECO:0000259" key="8">
    <source>
        <dbReference type="PROSITE" id="PS01186"/>
    </source>
</evidence>
<evidence type="ECO:0000256" key="5">
    <source>
        <dbReference type="ARBA" id="ARBA00023180"/>
    </source>
</evidence>
<dbReference type="PANTHER" id="PTHR46513">
    <property type="entry name" value="VITELLOGENIN RECEPTOR-LIKE PROTEIN-RELATED-RELATED"/>
    <property type="match status" value="1"/>
</dbReference>
<dbReference type="EMBL" id="JBJQND010000001">
    <property type="protein sequence ID" value="KAL3891084.1"/>
    <property type="molecule type" value="Genomic_DNA"/>
</dbReference>
<organism evidence="9 10">
    <name type="scientific">Sinanodonta woodiana</name>
    <name type="common">Chinese pond mussel</name>
    <name type="synonym">Anodonta woodiana</name>
    <dbReference type="NCBI Taxonomy" id="1069815"/>
    <lineage>
        <taxon>Eukaryota</taxon>
        <taxon>Metazoa</taxon>
        <taxon>Spiralia</taxon>
        <taxon>Lophotrochozoa</taxon>
        <taxon>Mollusca</taxon>
        <taxon>Bivalvia</taxon>
        <taxon>Autobranchia</taxon>
        <taxon>Heteroconchia</taxon>
        <taxon>Palaeoheterodonta</taxon>
        <taxon>Unionida</taxon>
        <taxon>Unionoidea</taxon>
        <taxon>Unionidae</taxon>
        <taxon>Unioninae</taxon>
        <taxon>Sinanodonta</taxon>
    </lineage>
</organism>
<evidence type="ECO:0000256" key="4">
    <source>
        <dbReference type="ARBA" id="ARBA00023157"/>
    </source>
</evidence>
<dbReference type="InterPro" id="IPR011042">
    <property type="entry name" value="6-blade_b-propeller_TolB-like"/>
</dbReference>
<keyword evidence="1" id="KW-0245">EGF-like domain</keyword>
<feature type="repeat" description="LDL-receptor class B" evidence="6">
    <location>
        <begin position="1110"/>
        <end position="1155"/>
    </location>
</feature>
<dbReference type="InterPro" id="IPR000033">
    <property type="entry name" value="LDLR_classB_rpt"/>
</dbReference>
<evidence type="ECO:0000256" key="6">
    <source>
        <dbReference type="PROSITE-ProRule" id="PRU00461"/>
    </source>
</evidence>
<dbReference type="InterPro" id="IPR000742">
    <property type="entry name" value="EGF"/>
</dbReference>
<comment type="caution">
    <text evidence="9">The sequence shown here is derived from an EMBL/GenBank/DDBJ whole genome shotgun (WGS) entry which is preliminary data.</text>
</comment>
<evidence type="ECO:0000313" key="9">
    <source>
        <dbReference type="EMBL" id="KAL3891084.1"/>
    </source>
</evidence>
<dbReference type="Pfam" id="PF14670">
    <property type="entry name" value="FXa_inhibition"/>
    <property type="match status" value="1"/>
</dbReference>
<dbReference type="InterPro" id="IPR009030">
    <property type="entry name" value="Growth_fac_rcpt_cys_sf"/>
</dbReference>
<name>A0ABD3XY06_SINWO</name>
<sequence length="1915" mass="215706">MSVASYAILLFFALAKYKAEITTSTSNCIESGCSDDQLCRDANNEDCKDDTSLDCQCKSNYTRGLIVTCYEAYSKKAKHVYSVPIAQNGTPIPDPIWSHRFPTSVLTLRVDVDNIQHKAYVYHSKKHSLYKNPNYNYGNSTENLWTVLYKGISSGFVSLAVDWVSHNIYWTDPTFKWIMVQSLSSTDTSMFRVLIQENIYRPQALALDPTEALLFWSDIGKFTTIVVSSLSGRNRKTIVISNLLRTNGLAADHQGHRLYFADTERDTVETVTYDGTDRTILLAKSYSSLIDVAVYQDSLYVADMSKLYVVNKTNGNTFGMEIGEDVYGYAGVAVFHDEVQPVTDRCQDYGCAHICLTELDGATCICKDGYHLNEDNKTCSLISAYFHRALVFSNASNICILDITVLADFVFDPVCVLETTGTKYMAMDTDQRNMFIANDTAIYWTSVDNFELQLLTKLSGSISGMSWDGYDRNVYWTESDTGTIWRTSIQSKEAQVFLEGLAKPRDVLILPHHRLVYWISERNGSTIESSNIDGNHQHILLQYNDSLKWTSLSYNPYKNRLYFLGVNEDEEKTSIISCNLDGSNRASNVAMYSVLTTLEIYKGYTMVTSYEDEVTTIWFHSLDDIDYMTEGECTGAGPISVITVFDENNRQNQTGPCFILNGGCEQICIPNGMSRMCKCVFGFMLAEDGTTCISDPVNDDFMFVGDITHTSMYQIRLNDTSVQGIKAKGIKPRYDPIHDRVIWLTLFGKNVYSMYLNGTGQTYFPIKRNANLFDVDVSTGNVYFVSQKRYTRDFFISVMSPDGKHLDLRVGLLYVYGLVVSPSDGYMFYIHNSTLVRATMDGTHSEILLEGVRASGGLTVDFKTGYLYWIERSSDPEGFLIVYCKADGSNRTTLYTFETSSLNKYEPNNLAIHDDDLFITLSKQSTLMKLKLSTPKDITEFTVPGALGKIAFVSIYSSSVQKKNAFCFDHNGNCSTFCLPVPDGGVCACEDGVEFKEGSTSVCSNMYNSGLIVTGKFNYRSPSVYSLPIAEDGTPSQIIIWLYPGPNDIEFLSVDLDNTLQQAYLYDIYSKTIQKNPNYNLGPSTENQWTTLHKGLSPASLKLAVDWVSHNIYWTDPMFKWIMVQSILGNDTSMFRVLIDENLEGPYALAVDPYEALLFWSDIGTFTKIEVSSLSVRNRKTIVLSNLLHPYGLAADYEDQRLYFVDTDRHTVETVTYDGADRKIVLGKPYNSFFDITFYKDYLYVTDKALDKLFYINKTNGNEMSMNIEEDDSAYFGVAAFYPVIQPLTAHCEDYGCEQICLTELDGATCTCKDGYHLNEDNATCSLISAYFHHALVFSNDSSICVVDIGVFSKFDFDPVCVLETTGTKYMVFDTDRRNIIIANDTAIYWTGVDNLELQLLTKPSGKISGLGWDGYSRSVYWTEEDTGKIFFTPIDCDKKQICIEGLTKPRDILILPHQRMVYWISEKNGSTIESAKIDGSQRRVVLQAEDATIYWTSLSYDQYKKRIYFIAIPSNNTNFIISCKLDGSNRHTFLSTIGKLERLDIFKGYLLSSEKQAGGTLVASYFINDATSITYGEFSGTGPISDIKVFDENDRQNKTGPCFLFNGECEQICIPNGSSRICKCSFGFKLAGDEKTCISDPVLDDFMLIDDVTHQNIYQVNLKDQSVQGIKAKGISPAYDPVHERVIWRTNAGDTLFSMHLNGTDKKDFPVQRHVYLFDVDHSTGDIYFASEDKEAWSYISVLSLDGEQRDICEKIQLVGGLVLSPSQGYMFSLQFGRLVRSKMDCTQSVTLLSGLHSSKGLTIDSKNGYLYWIEASDKFNGYLIKYCKTDGTDYRTLFEIQPEFLKMYSLVEAAVYEDHLYITFNRQSSLLKLSITAPKEITEVPVQGGLGKIKHIKIYSSGATQIPSATNEL</sequence>
<keyword evidence="4" id="KW-1015">Disulfide bond</keyword>
<dbReference type="InterPro" id="IPR050778">
    <property type="entry name" value="Cueball_EGF_LRP_Nidogen"/>
</dbReference>
<dbReference type="FunFam" id="2.120.10.30:FF:000241">
    <property type="entry name" value="Low-density lipoprotein receptor-related protein 6"/>
    <property type="match status" value="2"/>
</dbReference>
<dbReference type="SUPFAM" id="SSF57184">
    <property type="entry name" value="Growth factor receptor domain"/>
    <property type="match status" value="2"/>
</dbReference>
<evidence type="ECO:0000313" key="10">
    <source>
        <dbReference type="Proteomes" id="UP001634394"/>
    </source>
</evidence>
<feature type="repeat" description="LDL-receptor class B" evidence="6">
    <location>
        <begin position="166"/>
        <end position="211"/>
    </location>
</feature>
<dbReference type="SMART" id="SM00135">
    <property type="entry name" value="LY"/>
    <property type="match status" value="17"/>
</dbReference>
<keyword evidence="5" id="KW-0325">Glycoprotein</keyword>
<protein>
    <recommendedName>
        <fullName evidence="8">EGF-like domain-containing protein</fullName>
    </recommendedName>
</protein>
<keyword evidence="10" id="KW-1185">Reference proteome</keyword>
<dbReference type="SUPFAM" id="SSF63825">
    <property type="entry name" value="YWTD domain"/>
    <property type="match status" value="6"/>
</dbReference>
<evidence type="ECO:0000256" key="7">
    <source>
        <dbReference type="SAM" id="SignalP"/>
    </source>
</evidence>
<dbReference type="PROSITE" id="PS51120">
    <property type="entry name" value="LDLRB"/>
    <property type="match status" value="5"/>
</dbReference>
<proteinExistence type="predicted"/>
<gene>
    <name evidence="9" type="ORF">ACJMK2_003347</name>
</gene>
<evidence type="ECO:0000256" key="1">
    <source>
        <dbReference type="ARBA" id="ARBA00022536"/>
    </source>
</evidence>
<dbReference type="Gene3D" id="2.120.10.30">
    <property type="entry name" value="TolB, C-terminal domain"/>
    <property type="match status" value="6"/>
</dbReference>
<reference evidence="9 10" key="1">
    <citation type="submission" date="2024-11" db="EMBL/GenBank/DDBJ databases">
        <title>Chromosome-level genome assembly of the freshwater bivalve Anodonta woodiana.</title>
        <authorList>
            <person name="Chen X."/>
        </authorList>
    </citation>
    <scope>NUCLEOTIDE SEQUENCE [LARGE SCALE GENOMIC DNA]</scope>
    <source>
        <strain evidence="9">MN2024</strain>
        <tissue evidence="9">Gills</tissue>
    </source>
</reference>
<accession>A0ABD3XY06</accession>
<dbReference type="PROSITE" id="PS01186">
    <property type="entry name" value="EGF_2"/>
    <property type="match status" value="1"/>
</dbReference>
<feature type="signal peptide" evidence="7">
    <location>
        <begin position="1"/>
        <end position="19"/>
    </location>
</feature>
<dbReference type="PANTHER" id="PTHR46513:SF13">
    <property type="entry name" value="EGF-LIKE DOMAIN-CONTAINING PROTEIN"/>
    <property type="match status" value="1"/>
</dbReference>
<evidence type="ECO:0000256" key="2">
    <source>
        <dbReference type="ARBA" id="ARBA00022729"/>
    </source>
</evidence>